<gene>
    <name evidence="2" type="ORF">HHL11_21820</name>
</gene>
<dbReference type="Proteomes" id="UP000541185">
    <property type="component" value="Unassembled WGS sequence"/>
</dbReference>
<protein>
    <submittedName>
        <fullName evidence="2">SDR family oxidoreductase</fullName>
    </submittedName>
</protein>
<dbReference type="InterPro" id="IPR036291">
    <property type="entry name" value="NAD(P)-bd_dom_sf"/>
</dbReference>
<dbReference type="InterPro" id="IPR002347">
    <property type="entry name" value="SDR_fam"/>
</dbReference>
<dbReference type="GO" id="GO:0030497">
    <property type="term" value="P:fatty acid elongation"/>
    <property type="evidence" value="ECO:0007669"/>
    <property type="project" value="TreeGrafter"/>
</dbReference>
<dbReference type="RefSeq" id="WP_169420669.1">
    <property type="nucleotide sequence ID" value="NZ_JABBFX010000002.1"/>
</dbReference>
<evidence type="ECO:0000313" key="3">
    <source>
        <dbReference type="Proteomes" id="UP000541185"/>
    </source>
</evidence>
<dbReference type="FunFam" id="3.40.50.720:FF:000084">
    <property type="entry name" value="Short-chain dehydrogenase reductase"/>
    <property type="match status" value="1"/>
</dbReference>
<dbReference type="GO" id="GO:0016616">
    <property type="term" value="F:oxidoreductase activity, acting on the CH-OH group of donors, NAD or NADP as acceptor"/>
    <property type="evidence" value="ECO:0007669"/>
    <property type="project" value="TreeGrafter"/>
</dbReference>
<proteinExistence type="inferred from homology"/>
<comment type="caution">
    <text evidence="2">The sequence shown here is derived from an EMBL/GenBank/DDBJ whole genome shotgun (WGS) entry which is preliminary data.</text>
</comment>
<dbReference type="CDD" id="cd05233">
    <property type="entry name" value="SDR_c"/>
    <property type="match status" value="1"/>
</dbReference>
<dbReference type="PRINTS" id="PR00080">
    <property type="entry name" value="SDRFAMILY"/>
</dbReference>
<dbReference type="EMBL" id="JABBFX010000002">
    <property type="protein sequence ID" value="NML46402.1"/>
    <property type="molecule type" value="Genomic_DNA"/>
</dbReference>
<name>A0A848H8W7_9BURK</name>
<keyword evidence="3" id="KW-1185">Reference proteome</keyword>
<dbReference type="Gene3D" id="3.40.50.720">
    <property type="entry name" value="NAD(P)-binding Rossmann-like Domain"/>
    <property type="match status" value="1"/>
</dbReference>
<reference evidence="2 3" key="1">
    <citation type="submission" date="2020-04" db="EMBL/GenBank/DDBJ databases">
        <title>Ramlibacter sp. G-1-2-2 isolated from soil.</title>
        <authorList>
            <person name="Dahal R.H."/>
        </authorList>
    </citation>
    <scope>NUCLEOTIDE SEQUENCE [LARGE SCALE GENOMIC DNA]</scope>
    <source>
        <strain evidence="2 3">G-1-2-2</strain>
    </source>
</reference>
<sequence length="253" mass="26289">MIDLQTALRLEGRTALVTGGARGIGRGISKLLAAAGASVVVADADRDGASETVAEIKDLAGTARSEELDVASAASIARLRERMDGPVSVLVNNAGISGQLPLDDPEVEALWDRHMAVNLDGPFRMARAFAPALRQTRGCIVNIASAASFHAVTGSFSYVSSKGGVRSLTQVLAKELARDGVRVNAVAPGGIDTAMMARRKHDAEWMGMFGQRTAMGRLGTPEEVACAVLFLVSPLSAYITGTVLPVDGGFLAG</sequence>
<organism evidence="2 3">
    <name type="scientific">Ramlibacter agri</name>
    <dbReference type="NCBI Taxonomy" id="2728837"/>
    <lineage>
        <taxon>Bacteria</taxon>
        <taxon>Pseudomonadati</taxon>
        <taxon>Pseudomonadota</taxon>
        <taxon>Betaproteobacteria</taxon>
        <taxon>Burkholderiales</taxon>
        <taxon>Comamonadaceae</taxon>
        <taxon>Ramlibacter</taxon>
    </lineage>
</organism>
<dbReference type="PRINTS" id="PR00081">
    <property type="entry name" value="GDHRDH"/>
</dbReference>
<dbReference type="InterPro" id="IPR020904">
    <property type="entry name" value="Sc_DH/Rdtase_CS"/>
</dbReference>
<accession>A0A848H8W7</accession>
<dbReference type="Pfam" id="PF13561">
    <property type="entry name" value="adh_short_C2"/>
    <property type="match status" value="1"/>
</dbReference>
<dbReference type="SUPFAM" id="SSF51735">
    <property type="entry name" value="NAD(P)-binding Rossmann-fold domains"/>
    <property type="match status" value="1"/>
</dbReference>
<evidence type="ECO:0000313" key="2">
    <source>
        <dbReference type="EMBL" id="NML46402.1"/>
    </source>
</evidence>
<evidence type="ECO:0000256" key="1">
    <source>
        <dbReference type="ARBA" id="ARBA00006484"/>
    </source>
</evidence>
<dbReference type="PANTHER" id="PTHR42760">
    <property type="entry name" value="SHORT-CHAIN DEHYDROGENASES/REDUCTASES FAMILY MEMBER"/>
    <property type="match status" value="1"/>
</dbReference>
<dbReference type="AlphaFoldDB" id="A0A848H8W7"/>
<dbReference type="PROSITE" id="PS00061">
    <property type="entry name" value="ADH_SHORT"/>
    <property type="match status" value="1"/>
</dbReference>
<dbReference type="PANTHER" id="PTHR42760:SF135">
    <property type="entry name" value="BLL7886 PROTEIN"/>
    <property type="match status" value="1"/>
</dbReference>
<comment type="similarity">
    <text evidence="1">Belongs to the short-chain dehydrogenases/reductases (SDR) family.</text>
</comment>